<dbReference type="PANTHER" id="PTHR16943">
    <property type="entry name" value="2-METHYLCITRATE DEHYDRATASE-RELATED"/>
    <property type="match status" value="1"/>
</dbReference>
<dbReference type="InterPro" id="IPR042188">
    <property type="entry name" value="MmgE/PrpD_sf_2"/>
</dbReference>
<comment type="similarity">
    <text evidence="1">Belongs to the PrpD family.</text>
</comment>
<name>A0A6S7AIC6_9BURK</name>
<evidence type="ECO:0008006" key="6">
    <source>
        <dbReference type="Google" id="ProtNLM"/>
    </source>
</evidence>
<dbReference type="AlphaFoldDB" id="A0A6S7AIC6"/>
<dbReference type="InterPro" id="IPR005656">
    <property type="entry name" value="MmgE_PrpD"/>
</dbReference>
<evidence type="ECO:0000256" key="1">
    <source>
        <dbReference type="ARBA" id="ARBA00006174"/>
    </source>
</evidence>
<feature type="domain" description="MmgE/PrpD N-terminal" evidence="2">
    <location>
        <begin position="7"/>
        <end position="250"/>
    </location>
</feature>
<dbReference type="Pfam" id="PF03972">
    <property type="entry name" value="MmgE_PrpD_N"/>
    <property type="match status" value="1"/>
</dbReference>
<feature type="domain" description="MmgE/PrpD C-terminal" evidence="3">
    <location>
        <begin position="272"/>
        <end position="431"/>
    </location>
</feature>
<dbReference type="Gene3D" id="3.30.1330.120">
    <property type="entry name" value="2-methylcitrate dehydratase PrpD"/>
    <property type="match status" value="1"/>
</dbReference>
<keyword evidence="5" id="KW-1185">Reference proteome</keyword>
<gene>
    <name evidence="4" type="ORF">LMG3441_04688</name>
</gene>
<dbReference type="GO" id="GO:0016829">
    <property type="term" value="F:lyase activity"/>
    <property type="evidence" value="ECO:0007669"/>
    <property type="project" value="InterPro"/>
</dbReference>
<evidence type="ECO:0000313" key="4">
    <source>
        <dbReference type="EMBL" id="CAB3731237.1"/>
    </source>
</evidence>
<sequence>MTTTTKALAQWISGLRRDDVPEDVRRALRLLALDTFACAMVGGAQPWTQAIRSWALAPGSSLQGPSRIWGESTGRLRASDAAMVNGAAAHAFELDDFHNAKVHLGAVVVPTVFALAESLDATPERVETALAAGYEIIIRSSLALKPALARLHGWHLTAVCGPLGAAAAASVMLGLDAERTSWALGLAGTQSGGLFAFTADGASSKRFHPGRAAHAGVMAAELASLGLSGPTQLFEAEDGGWLRAFSEDPDESALTDRLGVHWHAPETNFKPYACCGSVHAHVDAAIALRPHWRPGGRVRVGMPEVVRVQCGYDYLPGSALNAQMSGRYSVAVALLDGAVLPEQFEAGRMQSEDVVTLAGQLELVHDKDLDALYPRNFCGWVEVQRPDGEWKRHAVLNPSGSAANASRGEAIQAKAHTLLTPLLGANDAARLRGSFNSLGETPIRELLANATIHDVAEPARPVRQIA</sequence>
<organism evidence="4 5">
    <name type="scientific">Achromobacter kerstersii</name>
    <dbReference type="NCBI Taxonomy" id="1353890"/>
    <lineage>
        <taxon>Bacteria</taxon>
        <taxon>Pseudomonadati</taxon>
        <taxon>Pseudomonadota</taxon>
        <taxon>Betaproteobacteria</taxon>
        <taxon>Burkholderiales</taxon>
        <taxon>Alcaligenaceae</taxon>
        <taxon>Achromobacter</taxon>
    </lineage>
</organism>
<dbReference type="Gene3D" id="1.10.4100.10">
    <property type="entry name" value="2-methylcitrate dehydratase PrpD"/>
    <property type="match status" value="1"/>
</dbReference>
<dbReference type="RefSeq" id="WP_175171150.1">
    <property type="nucleotide sequence ID" value="NZ_CADIJQ010000009.1"/>
</dbReference>
<dbReference type="InterPro" id="IPR045337">
    <property type="entry name" value="MmgE_PrpD_C"/>
</dbReference>
<dbReference type="Pfam" id="PF19305">
    <property type="entry name" value="MmgE_PrpD_C"/>
    <property type="match status" value="1"/>
</dbReference>
<dbReference type="InterPro" id="IPR042183">
    <property type="entry name" value="MmgE/PrpD_sf_1"/>
</dbReference>
<evidence type="ECO:0000259" key="3">
    <source>
        <dbReference type="Pfam" id="PF19305"/>
    </source>
</evidence>
<dbReference type="Proteomes" id="UP000494269">
    <property type="component" value="Unassembled WGS sequence"/>
</dbReference>
<dbReference type="InterPro" id="IPR036148">
    <property type="entry name" value="MmgE/PrpD_sf"/>
</dbReference>
<accession>A0A6S7AIC6</accession>
<dbReference type="PANTHER" id="PTHR16943:SF8">
    <property type="entry name" value="2-METHYLCITRATE DEHYDRATASE"/>
    <property type="match status" value="1"/>
</dbReference>
<dbReference type="EMBL" id="CADIJQ010000009">
    <property type="protein sequence ID" value="CAB3731237.1"/>
    <property type="molecule type" value="Genomic_DNA"/>
</dbReference>
<evidence type="ECO:0000259" key="2">
    <source>
        <dbReference type="Pfam" id="PF03972"/>
    </source>
</evidence>
<protein>
    <recommendedName>
        <fullName evidence="6">2-methylcitrate dehydratase</fullName>
    </recommendedName>
</protein>
<reference evidence="4 5" key="1">
    <citation type="submission" date="2020-04" db="EMBL/GenBank/DDBJ databases">
        <authorList>
            <person name="De Canck E."/>
        </authorList>
    </citation>
    <scope>NUCLEOTIDE SEQUENCE [LARGE SCALE GENOMIC DNA]</scope>
    <source>
        <strain evidence="4 5">LMG 3441</strain>
    </source>
</reference>
<dbReference type="InterPro" id="IPR045336">
    <property type="entry name" value="MmgE_PrpD_N"/>
</dbReference>
<evidence type="ECO:0000313" key="5">
    <source>
        <dbReference type="Proteomes" id="UP000494269"/>
    </source>
</evidence>
<proteinExistence type="inferred from homology"/>
<dbReference type="SUPFAM" id="SSF103378">
    <property type="entry name" value="2-methylcitrate dehydratase PrpD"/>
    <property type="match status" value="1"/>
</dbReference>